<comment type="similarity">
    <text evidence="2">Belongs to the MGMT family.</text>
</comment>
<evidence type="ECO:0000313" key="13">
    <source>
        <dbReference type="EMBL" id="ABF40285.1"/>
    </source>
</evidence>
<dbReference type="Pfam" id="PF02805">
    <property type="entry name" value="Ada_Zn_binding"/>
    <property type="match status" value="1"/>
</dbReference>
<keyword evidence="6" id="KW-0227">DNA damage</keyword>
<evidence type="ECO:0000256" key="5">
    <source>
        <dbReference type="ARBA" id="ARBA00022679"/>
    </source>
</evidence>
<dbReference type="Gene3D" id="1.10.10.10">
    <property type="entry name" value="Winged helix-like DNA-binding domain superfamily/Winged helix DNA-binding domain"/>
    <property type="match status" value="1"/>
</dbReference>
<keyword evidence="11" id="KW-0479">Metal-binding</keyword>
<comment type="cofactor">
    <cofactor evidence="11">
        <name>Zn(2+)</name>
        <dbReference type="ChEBI" id="CHEBI:29105"/>
    </cofactor>
    <text evidence="11">Binds 1 zinc ion per subunit.</text>
</comment>
<dbReference type="GO" id="GO:0043565">
    <property type="term" value="F:sequence-specific DNA binding"/>
    <property type="evidence" value="ECO:0007669"/>
    <property type="project" value="InterPro"/>
</dbReference>
<dbReference type="PROSITE" id="PS00374">
    <property type="entry name" value="MGMT"/>
    <property type="match status" value="1"/>
</dbReference>
<evidence type="ECO:0000256" key="2">
    <source>
        <dbReference type="ARBA" id="ARBA00008711"/>
    </source>
</evidence>
<sequence>MSTETMWEKVLQRDAAADGRFVYAVRSTHIYCRPTCPSKRPNREQVEFFANPKEAEQKGYRACRRCAPKTENIASHVARICRELTDDYKGLSPEDIAAREGLALRRLNQIFRTVLGVTVREYLASHKLEDFKSKLKTSQDVTGSMYDAGFGSPSRLYEKSDAVLGMTPASYGRGGRGAHIAFGIRDSEIGHILIAATEKGVCTISFGDNAKKLESDLRKEFHAAEITRNDDAVEQYLDAIAAHIEGNEFLTSIPIDIHATAFQAKVWQLLRNTKPGETLTYSGLAAKLGAPSASRAVARACASNRVAIAIPCHRVVAASGDLSGYRWGVERKRQLLQRERKQVV</sequence>
<feature type="domain" description="HTH araC/xylS-type" evidence="12">
    <location>
        <begin position="78"/>
        <end position="174"/>
    </location>
</feature>
<evidence type="ECO:0000256" key="7">
    <source>
        <dbReference type="ARBA" id="ARBA00023159"/>
    </source>
</evidence>
<dbReference type="GO" id="GO:0003700">
    <property type="term" value="F:DNA-binding transcription factor activity"/>
    <property type="evidence" value="ECO:0007669"/>
    <property type="project" value="InterPro"/>
</dbReference>
<dbReference type="InterPro" id="IPR016221">
    <property type="entry name" value="Bifunct_regulatory_prot_Ada"/>
</dbReference>
<evidence type="ECO:0000256" key="8">
    <source>
        <dbReference type="ARBA" id="ARBA00023204"/>
    </source>
</evidence>
<comment type="catalytic activity">
    <reaction evidence="9">
        <text>a 6-O-methyl-2'-deoxyguanosine in DNA + L-cysteinyl-[protein] = S-methyl-L-cysteinyl-[protein] + a 2'-deoxyguanosine in DNA</text>
        <dbReference type="Rhea" id="RHEA:24000"/>
        <dbReference type="Rhea" id="RHEA-COMP:10131"/>
        <dbReference type="Rhea" id="RHEA-COMP:10132"/>
        <dbReference type="Rhea" id="RHEA-COMP:11367"/>
        <dbReference type="Rhea" id="RHEA-COMP:11368"/>
        <dbReference type="ChEBI" id="CHEBI:29950"/>
        <dbReference type="ChEBI" id="CHEBI:82612"/>
        <dbReference type="ChEBI" id="CHEBI:85445"/>
        <dbReference type="ChEBI" id="CHEBI:85448"/>
        <dbReference type="EC" id="2.1.1.63"/>
    </reaction>
</comment>
<dbReference type="Pfam" id="PF12833">
    <property type="entry name" value="HTH_18"/>
    <property type="match status" value="1"/>
</dbReference>
<dbReference type="EC" id="2.1.1.63" evidence="3"/>
<dbReference type="PANTHER" id="PTHR10815">
    <property type="entry name" value="METHYLATED-DNA--PROTEIN-CYSTEINE METHYLTRANSFERASE"/>
    <property type="match status" value="1"/>
</dbReference>
<dbReference type="InterPro" id="IPR004026">
    <property type="entry name" value="Ada_DNA_repair_Zn-bd"/>
</dbReference>
<evidence type="ECO:0000256" key="6">
    <source>
        <dbReference type="ARBA" id="ARBA00022763"/>
    </source>
</evidence>
<dbReference type="InterPro" id="IPR036217">
    <property type="entry name" value="MethylDNA_cys_MeTrfase_DNAb"/>
</dbReference>
<feature type="binding site" evidence="11">
    <location>
        <position position="32"/>
    </location>
    <ligand>
        <name>Zn(2+)</name>
        <dbReference type="ChEBI" id="CHEBI:29105"/>
    </ligand>
</feature>
<keyword evidence="14" id="KW-1185">Reference proteome</keyword>
<dbReference type="eggNOG" id="COG0350">
    <property type="taxonomic scope" value="Bacteria"/>
</dbReference>
<evidence type="ECO:0000256" key="3">
    <source>
        <dbReference type="ARBA" id="ARBA00011918"/>
    </source>
</evidence>
<keyword evidence="4 13" id="KW-0489">Methyltransferase</keyword>
<dbReference type="Gene3D" id="1.10.10.60">
    <property type="entry name" value="Homeodomain-like"/>
    <property type="match status" value="1"/>
</dbReference>
<dbReference type="PANTHER" id="PTHR10815:SF14">
    <property type="entry name" value="BIFUNCTIONAL TRANSCRIPTIONAL ACTIVATOR_DNA REPAIR ENZYME ADA"/>
    <property type="match status" value="1"/>
</dbReference>
<dbReference type="SMART" id="SM00342">
    <property type="entry name" value="HTH_ARAC"/>
    <property type="match status" value="1"/>
</dbReference>
<dbReference type="GO" id="GO:0032259">
    <property type="term" value="P:methylation"/>
    <property type="evidence" value="ECO:0007669"/>
    <property type="project" value="UniProtKB-KW"/>
</dbReference>
<keyword evidence="8" id="KW-0234">DNA repair</keyword>
<comment type="catalytic activity">
    <reaction evidence="1">
        <text>a 4-O-methyl-thymidine in DNA + L-cysteinyl-[protein] = a thymidine in DNA + S-methyl-L-cysteinyl-[protein]</text>
        <dbReference type="Rhea" id="RHEA:53428"/>
        <dbReference type="Rhea" id="RHEA-COMP:10131"/>
        <dbReference type="Rhea" id="RHEA-COMP:10132"/>
        <dbReference type="Rhea" id="RHEA-COMP:13555"/>
        <dbReference type="Rhea" id="RHEA-COMP:13556"/>
        <dbReference type="ChEBI" id="CHEBI:29950"/>
        <dbReference type="ChEBI" id="CHEBI:82612"/>
        <dbReference type="ChEBI" id="CHEBI:137386"/>
        <dbReference type="ChEBI" id="CHEBI:137387"/>
        <dbReference type="EC" id="2.1.1.63"/>
    </reaction>
</comment>
<organism evidence="13 14">
    <name type="scientific">Koribacter versatilis (strain Ellin345)</name>
    <dbReference type="NCBI Taxonomy" id="204669"/>
    <lineage>
        <taxon>Bacteria</taxon>
        <taxon>Pseudomonadati</taxon>
        <taxon>Acidobacteriota</taxon>
        <taxon>Terriglobia</taxon>
        <taxon>Terriglobales</taxon>
        <taxon>Candidatus Korobacteraceae</taxon>
        <taxon>Candidatus Korobacter</taxon>
    </lineage>
</organism>
<dbReference type="Gene3D" id="3.30.160.70">
    <property type="entry name" value="Methylated DNA-protein cysteine methyltransferase domain"/>
    <property type="match status" value="1"/>
</dbReference>
<dbReference type="PROSITE" id="PS01124">
    <property type="entry name" value="HTH_ARAC_FAMILY_2"/>
    <property type="match status" value="1"/>
</dbReference>
<keyword evidence="11" id="KW-0862">Zinc</keyword>
<dbReference type="GO" id="GO:0008270">
    <property type="term" value="F:zinc ion binding"/>
    <property type="evidence" value="ECO:0007669"/>
    <property type="project" value="InterPro"/>
</dbReference>
<evidence type="ECO:0000256" key="11">
    <source>
        <dbReference type="PIRSR" id="PIRSR000409-3"/>
    </source>
</evidence>
<evidence type="ECO:0000256" key="9">
    <source>
        <dbReference type="ARBA" id="ARBA00049348"/>
    </source>
</evidence>
<keyword evidence="7" id="KW-0010">Activator</keyword>
<evidence type="ECO:0000259" key="12">
    <source>
        <dbReference type="PROSITE" id="PS01124"/>
    </source>
</evidence>
<feature type="active site" description="Nucleophile; methyl group acceptor from either O6-methylguanine or O4-methylthymine" evidence="10">
    <location>
        <position position="312"/>
    </location>
</feature>
<evidence type="ECO:0000256" key="10">
    <source>
        <dbReference type="PIRSR" id="PIRSR000409-1"/>
    </source>
</evidence>
<dbReference type="GO" id="GO:0006281">
    <property type="term" value="P:DNA repair"/>
    <property type="evidence" value="ECO:0007669"/>
    <property type="project" value="UniProtKB-KW"/>
</dbReference>
<feature type="binding site" evidence="11">
    <location>
        <position position="36"/>
    </location>
    <ligand>
        <name>Zn(2+)</name>
        <dbReference type="ChEBI" id="CHEBI:29105"/>
    </ligand>
</feature>
<name>Q1IS65_KORVE</name>
<dbReference type="InterPro" id="IPR014048">
    <property type="entry name" value="MethylDNA_cys_MeTrfase_DNA-bd"/>
</dbReference>
<dbReference type="CDD" id="cd06445">
    <property type="entry name" value="ATase"/>
    <property type="match status" value="1"/>
</dbReference>
<feature type="active site" description="Nucleophile; methyl group acceptor from methylphosphotriester" evidence="10">
    <location>
        <position position="32"/>
    </location>
</feature>
<dbReference type="InterPro" id="IPR036631">
    <property type="entry name" value="MGMT_N_sf"/>
</dbReference>
<dbReference type="FunFam" id="1.10.10.10:FF:000214">
    <property type="entry name" value="Methylated-DNA--protein-cysteine methyltransferase"/>
    <property type="match status" value="1"/>
</dbReference>
<dbReference type="SUPFAM" id="SSF53155">
    <property type="entry name" value="Methylated DNA-protein cysteine methyltransferase domain"/>
    <property type="match status" value="1"/>
</dbReference>
<dbReference type="InterPro" id="IPR008332">
    <property type="entry name" value="MethylG_MeTrfase_N"/>
</dbReference>
<dbReference type="InterPro" id="IPR036388">
    <property type="entry name" value="WH-like_DNA-bd_sf"/>
</dbReference>
<dbReference type="eggNOG" id="COG2169">
    <property type="taxonomic scope" value="Bacteria"/>
</dbReference>
<dbReference type="AlphaFoldDB" id="Q1IS65"/>
<evidence type="ECO:0000313" key="14">
    <source>
        <dbReference type="Proteomes" id="UP000002432"/>
    </source>
</evidence>
<dbReference type="GO" id="GO:0003908">
    <property type="term" value="F:methylated-DNA-[protein]-cysteine S-methyltransferase activity"/>
    <property type="evidence" value="ECO:0007669"/>
    <property type="project" value="UniProtKB-EC"/>
</dbReference>
<dbReference type="EMBL" id="CP000360">
    <property type="protein sequence ID" value="ABF40285.1"/>
    <property type="molecule type" value="Genomic_DNA"/>
</dbReference>
<dbReference type="Proteomes" id="UP000002432">
    <property type="component" value="Chromosome"/>
</dbReference>
<dbReference type="SUPFAM" id="SSF57884">
    <property type="entry name" value="Ada DNA repair protein, N-terminal domain (N-Ada 10)"/>
    <property type="match status" value="1"/>
</dbReference>
<proteinExistence type="inferred from homology"/>
<protein>
    <recommendedName>
        <fullName evidence="3">methylated-DNA--[protein]-cysteine S-methyltransferase</fullName>
        <ecNumber evidence="3">2.1.1.63</ecNumber>
    </recommendedName>
</protein>
<dbReference type="Pfam" id="PF02870">
    <property type="entry name" value="Methyltransf_1N"/>
    <property type="match status" value="1"/>
</dbReference>
<dbReference type="EnsemblBacteria" id="ABF40285">
    <property type="protein sequence ID" value="ABF40285"/>
    <property type="gene ID" value="Acid345_1283"/>
</dbReference>
<dbReference type="Pfam" id="PF01035">
    <property type="entry name" value="DNA_binding_1"/>
    <property type="match status" value="1"/>
</dbReference>
<dbReference type="KEGG" id="aba:Acid345_1283"/>
<dbReference type="Gene3D" id="3.40.10.10">
    <property type="entry name" value="DNA Methylphosphotriester Repair Domain"/>
    <property type="match status" value="1"/>
</dbReference>
<dbReference type="InterPro" id="IPR001497">
    <property type="entry name" value="MethylDNA_cys_MeTrfase_AS"/>
</dbReference>
<gene>
    <name evidence="13" type="ordered locus">Acid345_1283</name>
</gene>
<reference evidence="13 14" key="1">
    <citation type="journal article" date="2009" name="Appl. Environ. Microbiol.">
        <title>Three genomes from the phylum Acidobacteria provide insight into the lifestyles of these microorganisms in soils.</title>
        <authorList>
            <person name="Ward N.L."/>
            <person name="Challacombe J.F."/>
            <person name="Janssen P.H."/>
            <person name="Henrissat B."/>
            <person name="Coutinho P.M."/>
            <person name="Wu M."/>
            <person name="Xie G."/>
            <person name="Haft D.H."/>
            <person name="Sait M."/>
            <person name="Badger J."/>
            <person name="Barabote R.D."/>
            <person name="Bradley B."/>
            <person name="Brettin T.S."/>
            <person name="Brinkac L.M."/>
            <person name="Bruce D."/>
            <person name="Creasy T."/>
            <person name="Daugherty S.C."/>
            <person name="Davidsen T.M."/>
            <person name="DeBoy R.T."/>
            <person name="Detter J.C."/>
            <person name="Dodson R.J."/>
            <person name="Durkin A.S."/>
            <person name="Ganapathy A."/>
            <person name="Gwinn-Giglio M."/>
            <person name="Han C.S."/>
            <person name="Khouri H."/>
            <person name="Kiss H."/>
            <person name="Kothari S.P."/>
            <person name="Madupu R."/>
            <person name="Nelson K.E."/>
            <person name="Nelson W.C."/>
            <person name="Paulsen I."/>
            <person name="Penn K."/>
            <person name="Ren Q."/>
            <person name="Rosovitz M.J."/>
            <person name="Selengut J.D."/>
            <person name="Shrivastava S."/>
            <person name="Sullivan S.A."/>
            <person name="Tapia R."/>
            <person name="Thompson L.S."/>
            <person name="Watkins K.L."/>
            <person name="Yang Q."/>
            <person name="Yu C."/>
            <person name="Zafar N."/>
            <person name="Zhou L."/>
            <person name="Kuske C.R."/>
        </authorList>
    </citation>
    <scope>NUCLEOTIDE SEQUENCE [LARGE SCALE GENOMIC DNA]</scope>
    <source>
        <strain evidence="13 14">Ellin345</strain>
    </source>
</reference>
<dbReference type="NCBIfam" id="TIGR00589">
    <property type="entry name" value="ogt"/>
    <property type="match status" value="1"/>
</dbReference>
<dbReference type="STRING" id="204669.Acid345_1283"/>
<feature type="binding site" evidence="11">
    <location>
        <position position="66"/>
    </location>
    <ligand>
        <name>Zn(2+)</name>
        <dbReference type="ChEBI" id="CHEBI:29105"/>
    </ligand>
</feature>
<evidence type="ECO:0000256" key="4">
    <source>
        <dbReference type="ARBA" id="ARBA00022603"/>
    </source>
</evidence>
<feature type="binding site" evidence="11">
    <location>
        <position position="63"/>
    </location>
    <ligand>
        <name>Zn(2+)</name>
        <dbReference type="ChEBI" id="CHEBI:29105"/>
    </ligand>
</feature>
<dbReference type="SUPFAM" id="SSF46767">
    <property type="entry name" value="Methylated DNA-protein cysteine methyltransferase, C-terminal domain"/>
    <property type="match status" value="1"/>
</dbReference>
<accession>Q1IS65</accession>
<evidence type="ECO:0000256" key="1">
    <source>
        <dbReference type="ARBA" id="ARBA00001286"/>
    </source>
</evidence>
<dbReference type="PIRSF" id="PIRSF000409">
    <property type="entry name" value="Ada"/>
    <property type="match status" value="1"/>
</dbReference>
<keyword evidence="5 13" id="KW-0808">Transferase</keyword>
<dbReference type="HOGENOM" id="CLU_000445_52_0_0"/>
<dbReference type="InterPro" id="IPR035451">
    <property type="entry name" value="Ada-like_dom_sf"/>
</dbReference>
<dbReference type="InterPro" id="IPR018060">
    <property type="entry name" value="HTH_AraC"/>
</dbReference>